<accession>A0A0V8J3W1</accession>
<organism evidence="2 3">
    <name type="scientific">Fictibacillus enclensis</name>
    <dbReference type="NCBI Taxonomy" id="1017270"/>
    <lineage>
        <taxon>Bacteria</taxon>
        <taxon>Bacillati</taxon>
        <taxon>Bacillota</taxon>
        <taxon>Bacilli</taxon>
        <taxon>Bacillales</taxon>
        <taxon>Fictibacillaceae</taxon>
        <taxon>Fictibacillus</taxon>
    </lineage>
</organism>
<dbReference type="EMBL" id="LNQN01000005">
    <property type="protein sequence ID" value="KSU81756.1"/>
    <property type="molecule type" value="Genomic_DNA"/>
</dbReference>
<name>A0A0V8J3W1_9BACL</name>
<protein>
    <recommendedName>
        <fullName evidence="1">N-acetyltransferase domain-containing protein</fullName>
    </recommendedName>
</protein>
<evidence type="ECO:0000313" key="2">
    <source>
        <dbReference type="EMBL" id="KSU81756.1"/>
    </source>
</evidence>
<dbReference type="InterPro" id="IPR013653">
    <property type="entry name" value="GCN5-like_dom"/>
</dbReference>
<dbReference type="Gene3D" id="3.40.630.30">
    <property type="match status" value="1"/>
</dbReference>
<keyword evidence="3" id="KW-1185">Reference proteome</keyword>
<evidence type="ECO:0000259" key="1">
    <source>
        <dbReference type="PROSITE" id="PS51186"/>
    </source>
</evidence>
<gene>
    <name evidence="2" type="ORF">AS030_15820</name>
</gene>
<dbReference type="InterPro" id="IPR000182">
    <property type="entry name" value="GNAT_dom"/>
</dbReference>
<dbReference type="RefSeq" id="WP_061973290.1">
    <property type="nucleotide sequence ID" value="NZ_FMAV01000003.1"/>
</dbReference>
<sequence>MKLESYSNVNEFYRAAKQFLMKQEAASGNMLSSCMKQLDKQSTIHNPPFLCCVKEDKDIRLAAYMAPPGPLQLFGEEEGVESVVHKLIDEDWGIVRLSAPAALAHTFAEEWILQTGNSYRVMSSMKLYGTANISFPLSCGGELRKATPEDREMTGRWLYEMGIENRSLLTKNEALEKAKEMIGKDSIYLWENEKSEPVSMAALTRQTPSTMTINMVYTPQEQRRKGYARACVANLSKRLLETDITYCTLYADGSNAAANELYSSIGYQEIEQYTELSFSQR</sequence>
<proteinExistence type="predicted"/>
<dbReference type="SUPFAM" id="SSF55729">
    <property type="entry name" value="Acyl-CoA N-acyltransferases (Nat)"/>
    <property type="match status" value="1"/>
</dbReference>
<dbReference type="Pfam" id="PF08445">
    <property type="entry name" value="FR47"/>
    <property type="match status" value="1"/>
</dbReference>
<reference evidence="2 3" key="1">
    <citation type="journal article" date="2014" name="Antonie Van Leeuwenhoek">
        <title>Fictibacillus enclensis sp. nov., isolated from marine sediment.</title>
        <authorList>
            <person name="Dastager S.G."/>
            <person name="Mawlankar R."/>
            <person name="Srinivasan K."/>
            <person name="Tang S.K."/>
            <person name="Lee J.C."/>
            <person name="Ramana V.V."/>
            <person name="Shouche Y.S."/>
        </authorList>
    </citation>
    <scope>NUCLEOTIDE SEQUENCE [LARGE SCALE GENOMIC DNA]</scope>
    <source>
        <strain evidence="2 3">NIO-1003</strain>
    </source>
</reference>
<evidence type="ECO:0000313" key="3">
    <source>
        <dbReference type="Proteomes" id="UP000054099"/>
    </source>
</evidence>
<dbReference type="Proteomes" id="UP000054099">
    <property type="component" value="Unassembled WGS sequence"/>
</dbReference>
<dbReference type="AlphaFoldDB" id="A0A0V8J3W1"/>
<dbReference type="OrthoDB" id="3174529at2"/>
<comment type="caution">
    <text evidence="2">The sequence shown here is derived from an EMBL/GenBank/DDBJ whole genome shotgun (WGS) entry which is preliminary data.</text>
</comment>
<dbReference type="PROSITE" id="PS51186">
    <property type="entry name" value="GNAT"/>
    <property type="match status" value="1"/>
</dbReference>
<dbReference type="InterPro" id="IPR016181">
    <property type="entry name" value="Acyl_CoA_acyltransferase"/>
</dbReference>
<feature type="domain" description="N-acetyltransferase" evidence="1">
    <location>
        <begin position="141"/>
        <end position="281"/>
    </location>
</feature>
<dbReference type="GO" id="GO:0016747">
    <property type="term" value="F:acyltransferase activity, transferring groups other than amino-acyl groups"/>
    <property type="evidence" value="ECO:0007669"/>
    <property type="project" value="InterPro"/>
</dbReference>